<dbReference type="Proteomes" id="UP000472271">
    <property type="component" value="Chromosome 13"/>
</dbReference>
<keyword evidence="2" id="KW-0812">Transmembrane</keyword>
<feature type="region of interest" description="Disordered" evidence="1">
    <location>
        <begin position="65"/>
        <end position="89"/>
    </location>
</feature>
<keyword evidence="2" id="KW-1133">Transmembrane helix</keyword>
<feature type="transmembrane region" description="Helical" evidence="2">
    <location>
        <begin position="31"/>
        <end position="49"/>
    </location>
</feature>
<dbReference type="GO" id="GO:0016020">
    <property type="term" value="C:membrane"/>
    <property type="evidence" value="ECO:0007669"/>
    <property type="project" value="InterPro"/>
</dbReference>
<keyword evidence="4" id="KW-1185">Reference proteome</keyword>
<evidence type="ECO:0000256" key="1">
    <source>
        <dbReference type="SAM" id="MobiDB-lite"/>
    </source>
</evidence>
<dbReference type="InterPro" id="IPR009637">
    <property type="entry name" value="GPR107/GPR108-like"/>
</dbReference>
<sequence length="106" mass="12703">MLTCDWLLGHRHAHIWCFSTWPWPWEQWIESAFWGFLFSIILLVIMFLWRPSANNQRYAFSPLVDEESEEEEKEPMMNESQSNEQGSNGFLKPLEMLEIQCCVFKV</sequence>
<keyword evidence="2" id="KW-0472">Membrane</keyword>
<dbReference type="InParanoid" id="A0A672YB93"/>
<feature type="compositionally biased region" description="Polar residues" evidence="1">
    <location>
        <begin position="78"/>
        <end position="88"/>
    </location>
</feature>
<protein>
    <submittedName>
        <fullName evidence="3">Uncharacterized protein</fullName>
    </submittedName>
</protein>
<evidence type="ECO:0000313" key="4">
    <source>
        <dbReference type="Proteomes" id="UP000472271"/>
    </source>
</evidence>
<organism evidence="3 4">
    <name type="scientific">Sphaeramia orbicularis</name>
    <name type="common">orbiculate cardinalfish</name>
    <dbReference type="NCBI Taxonomy" id="375764"/>
    <lineage>
        <taxon>Eukaryota</taxon>
        <taxon>Metazoa</taxon>
        <taxon>Chordata</taxon>
        <taxon>Craniata</taxon>
        <taxon>Vertebrata</taxon>
        <taxon>Euteleostomi</taxon>
        <taxon>Actinopterygii</taxon>
        <taxon>Neopterygii</taxon>
        <taxon>Teleostei</taxon>
        <taxon>Neoteleostei</taxon>
        <taxon>Acanthomorphata</taxon>
        <taxon>Gobiaria</taxon>
        <taxon>Kurtiformes</taxon>
        <taxon>Apogonoidei</taxon>
        <taxon>Apogonidae</taxon>
        <taxon>Apogoninae</taxon>
        <taxon>Sphaeramia</taxon>
    </lineage>
</organism>
<name>A0A672YB93_9TELE</name>
<dbReference type="AlphaFoldDB" id="A0A672YB93"/>
<reference evidence="3" key="3">
    <citation type="submission" date="2025-09" db="UniProtKB">
        <authorList>
            <consortium name="Ensembl"/>
        </authorList>
    </citation>
    <scope>IDENTIFICATION</scope>
</reference>
<dbReference type="Ensembl" id="ENSSORT00005001909.1">
    <property type="protein sequence ID" value="ENSSORP00005001854.1"/>
    <property type="gene ID" value="ENSSORG00005001166.1"/>
</dbReference>
<accession>A0A672YB93</accession>
<evidence type="ECO:0000256" key="2">
    <source>
        <dbReference type="SAM" id="Phobius"/>
    </source>
</evidence>
<dbReference type="PANTHER" id="PTHR21229">
    <property type="entry name" value="LUNG SEVEN TRANSMEMBRANE RECEPTOR"/>
    <property type="match status" value="1"/>
</dbReference>
<evidence type="ECO:0000313" key="3">
    <source>
        <dbReference type="Ensembl" id="ENSSORP00005001854.1"/>
    </source>
</evidence>
<proteinExistence type="predicted"/>
<reference evidence="3" key="2">
    <citation type="submission" date="2025-08" db="UniProtKB">
        <authorList>
            <consortium name="Ensembl"/>
        </authorList>
    </citation>
    <scope>IDENTIFICATION</scope>
</reference>
<reference evidence="3" key="1">
    <citation type="submission" date="2019-06" db="EMBL/GenBank/DDBJ databases">
        <authorList>
            <consortium name="Wellcome Sanger Institute Data Sharing"/>
        </authorList>
    </citation>
    <scope>NUCLEOTIDE SEQUENCE [LARGE SCALE GENOMIC DNA]</scope>
</reference>
<dbReference type="PANTHER" id="PTHR21229:SF1">
    <property type="entry name" value="GH17801P"/>
    <property type="match status" value="1"/>
</dbReference>
<dbReference type="GO" id="GO:0005794">
    <property type="term" value="C:Golgi apparatus"/>
    <property type="evidence" value="ECO:0007669"/>
    <property type="project" value="TreeGrafter"/>
</dbReference>
<dbReference type="GO" id="GO:0005829">
    <property type="term" value="C:cytosol"/>
    <property type="evidence" value="ECO:0007669"/>
    <property type="project" value="GOC"/>
</dbReference>
<dbReference type="GO" id="GO:0042147">
    <property type="term" value="P:retrograde transport, endosome to Golgi"/>
    <property type="evidence" value="ECO:0007669"/>
    <property type="project" value="TreeGrafter"/>
</dbReference>